<geneLocation type="chloroplast" evidence="1"/>
<dbReference type="AlphaFoldDB" id="A0A023PLV1"/>
<keyword evidence="1" id="KW-0150">Chloroplast</keyword>
<organism evidence="1">
    <name type="scientific">Nannochloropsis oculata</name>
    <dbReference type="NCBI Taxonomy" id="43925"/>
    <lineage>
        <taxon>Eukaryota</taxon>
        <taxon>Sar</taxon>
        <taxon>Stramenopiles</taxon>
        <taxon>Ochrophyta</taxon>
        <taxon>Eustigmatophyceae</taxon>
        <taxon>Eustigmatales</taxon>
        <taxon>Monodopsidaceae</taxon>
        <taxon>Nannochloropsis</taxon>
    </lineage>
</organism>
<sequence>MEQQYQLTNTAKLELLSNKSEEDLLKSSRFILLFNLYDNRFIHEKFLDQVFGDLIENKQMIRYDFQRKVYSLYPENYYTNFKVFTKLKALSILSFIYLLLKYIRYKKLVAENYVFLKIYLRTLLKIFYLRSSLIFILLRKNLKSSAIQLSKAYKNINKLVNINVMFFTLSNLDYKVVLNKRLSNKSYTTFYNSYTQKLKV</sequence>
<keyword evidence="1" id="KW-0934">Plastid</keyword>
<evidence type="ECO:0000313" key="1">
    <source>
        <dbReference type="EMBL" id="AHX25327.1"/>
    </source>
</evidence>
<reference evidence="1" key="1">
    <citation type="journal article" date="2014" name="BMC Genomics">
        <title>A pangenomic analysis of the Nannochloropsis organellar genomes reveals novel genetic variations in key metabolic genes.</title>
        <authorList>
            <person name="Starkenburg S.R."/>
            <person name="Kwon K.J."/>
            <person name="Jha R.K."/>
            <person name="McKay C."/>
            <person name="Jacobs M."/>
            <person name="Chertkov O."/>
            <person name="Twary S."/>
            <person name="Rocap G."/>
            <person name="Cattolico R.A."/>
        </authorList>
    </citation>
    <scope>NUCLEOTIDE SEQUENCE</scope>
    <source>
        <strain evidence="1">CCMP525</strain>
    </source>
</reference>
<gene>
    <name evidence="1" type="ORF">Naoc00017</name>
</gene>
<name>A0A023PLV1_9STRA</name>
<accession>A0A023PLV1</accession>
<protein>
    <submittedName>
        <fullName evidence="1">Uncharacterized protein</fullName>
    </submittedName>
</protein>
<dbReference type="EMBL" id="KJ410684">
    <property type="protein sequence ID" value="AHX25327.1"/>
    <property type="molecule type" value="Genomic_DNA"/>
</dbReference>
<proteinExistence type="predicted"/>